<dbReference type="GO" id="GO:0008677">
    <property type="term" value="F:2-dehydropantoate 2-reductase activity"/>
    <property type="evidence" value="ECO:0007669"/>
    <property type="project" value="TreeGrafter"/>
</dbReference>
<dbReference type="SUPFAM" id="SSF48179">
    <property type="entry name" value="6-phosphogluconate dehydrogenase C-terminal domain-like"/>
    <property type="match status" value="1"/>
</dbReference>
<evidence type="ECO:0000256" key="4">
    <source>
        <dbReference type="SAM" id="MobiDB-lite"/>
    </source>
</evidence>
<dbReference type="Proteomes" id="UP000317982">
    <property type="component" value="Unassembled WGS sequence"/>
</dbReference>
<gene>
    <name evidence="7" type="ORF">FL583_00450</name>
</gene>
<keyword evidence="8" id="KW-1185">Reference proteome</keyword>
<dbReference type="GO" id="GO:0005737">
    <property type="term" value="C:cytoplasm"/>
    <property type="evidence" value="ECO:0007669"/>
    <property type="project" value="TreeGrafter"/>
</dbReference>
<feature type="compositionally biased region" description="Low complexity" evidence="4">
    <location>
        <begin position="1"/>
        <end position="28"/>
    </location>
</feature>
<accession>A0A545B1S3</accession>
<dbReference type="GO" id="GO:0050661">
    <property type="term" value="F:NADP binding"/>
    <property type="evidence" value="ECO:0007669"/>
    <property type="project" value="TreeGrafter"/>
</dbReference>
<dbReference type="InterPro" id="IPR036291">
    <property type="entry name" value="NAD(P)-bd_dom_sf"/>
</dbReference>
<dbReference type="SUPFAM" id="SSF51735">
    <property type="entry name" value="NAD(P)-binding Rossmann-fold domains"/>
    <property type="match status" value="1"/>
</dbReference>
<dbReference type="PANTHER" id="PTHR43765:SF2">
    <property type="entry name" value="2-DEHYDROPANTOATE 2-REDUCTASE"/>
    <property type="match status" value="1"/>
</dbReference>
<dbReference type="InParanoid" id="A0A545B1S3"/>
<evidence type="ECO:0000256" key="3">
    <source>
        <dbReference type="ARBA" id="ARBA00023002"/>
    </source>
</evidence>
<comment type="similarity">
    <text evidence="1">Belongs to the ketopantoate reductase family.</text>
</comment>
<feature type="domain" description="Ketopantoate reductase N-terminal" evidence="5">
    <location>
        <begin position="44"/>
        <end position="185"/>
    </location>
</feature>
<dbReference type="InterPro" id="IPR050838">
    <property type="entry name" value="Ketopantoate_reductase"/>
</dbReference>
<evidence type="ECO:0000259" key="5">
    <source>
        <dbReference type="Pfam" id="PF02558"/>
    </source>
</evidence>
<keyword evidence="3" id="KW-0560">Oxidoreductase</keyword>
<evidence type="ECO:0000256" key="2">
    <source>
        <dbReference type="ARBA" id="ARBA00022857"/>
    </source>
</evidence>
<dbReference type="InterPro" id="IPR013328">
    <property type="entry name" value="6PGD_dom2"/>
</dbReference>
<dbReference type="PANTHER" id="PTHR43765">
    <property type="entry name" value="2-DEHYDROPANTOATE 2-REDUCTASE-RELATED"/>
    <property type="match status" value="1"/>
</dbReference>
<dbReference type="OrthoDB" id="9796561at2"/>
<feature type="region of interest" description="Disordered" evidence="4">
    <location>
        <begin position="1"/>
        <end position="35"/>
    </location>
</feature>
<dbReference type="InterPro" id="IPR013752">
    <property type="entry name" value="KPA_reductase"/>
</dbReference>
<dbReference type="EMBL" id="VIRS01000001">
    <property type="protein sequence ID" value="TQS46785.1"/>
    <property type="molecule type" value="Genomic_DNA"/>
</dbReference>
<keyword evidence="2" id="KW-0521">NADP</keyword>
<dbReference type="Gene3D" id="3.40.50.720">
    <property type="entry name" value="NAD(P)-binding Rossmann-like Domain"/>
    <property type="match status" value="1"/>
</dbReference>
<dbReference type="Pfam" id="PF08546">
    <property type="entry name" value="ApbA_C"/>
    <property type="match status" value="1"/>
</dbReference>
<sequence>MRAASPPSANPPSAKTARPGAGPAPACGKQDTEPRGRADVSRYVIIGAGAIGAPVAAQLRSTGVGVVLVARGAHRTAIATDGLRYVRPEGERRIKLPVAGSAAEVDLTVGDVLVLATKTQDTEAVLAEWSWRPVTGGTTAAESLPLISLQNGLDNERVALRRFARTSGAAVQMPSSYLRPGEVVAPGDPVVGAFYLGGYPGGLDPDAEVWATDLRRSGFAVRLVDDLPRWKAGKLINNVVNPVDALYAGHERFDDLAEALQAEARRVVEKAGFDPADLSADPDMRVGLSADLMDRYGGSSTRQSLGKGAGATEADFLNGEIVLLGRLHGVPTPLNAAMQAAVARAARDGVPPGGGDPALPDALLGTTEGTGR</sequence>
<dbReference type="AlphaFoldDB" id="A0A545B1S3"/>
<dbReference type="InterPro" id="IPR008927">
    <property type="entry name" value="6-PGluconate_DH-like_C_sf"/>
</dbReference>
<dbReference type="Gene3D" id="1.10.1040.10">
    <property type="entry name" value="N-(1-d-carboxylethyl)-l-norvaline Dehydrogenase, domain 2"/>
    <property type="match status" value="1"/>
</dbReference>
<proteinExistence type="inferred from homology"/>
<feature type="domain" description="Ketopantoate reductase C-terminal" evidence="6">
    <location>
        <begin position="245"/>
        <end position="343"/>
    </location>
</feature>
<evidence type="ECO:0000313" key="8">
    <source>
        <dbReference type="Proteomes" id="UP000317982"/>
    </source>
</evidence>
<dbReference type="Pfam" id="PF02558">
    <property type="entry name" value="ApbA"/>
    <property type="match status" value="1"/>
</dbReference>
<evidence type="ECO:0000313" key="7">
    <source>
        <dbReference type="EMBL" id="TQS46785.1"/>
    </source>
</evidence>
<protein>
    <submittedName>
        <fullName evidence="7">Ketopantoate reductase family protein</fullName>
    </submittedName>
</protein>
<dbReference type="InterPro" id="IPR013332">
    <property type="entry name" value="KPR_N"/>
</dbReference>
<evidence type="ECO:0000259" key="6">
    <source>
        <dbReference type="Pfam" id="PF08546"/>
    </source>
</evidence>
<comment type="caution">
    <text evidence="7">The sequence shown here is derived from an EMBL/GenBank/DDBJ whole genome shotgun (WGS) entry which is preliminary data.</text>
</comment>
<name>A0A545B1S3_9ACTN</name>
<organism evidence="7 8">
    <name type="scientific">Cryptosporangium phraense</name>
    <dbReference type="NCBI Taxonomy" id="2593070"/>
    <lineage>
        <taxon>Bacteria</taxon>
        <taxon>Bacillati</taxon>
        <taxon>Actinomycetota</taxon>
        <taxon>Actinomycetes</taxon>
        <taxon>Cryptosporangiales</taxon>
        <taxon>Cryptosporangiaceae</taxon>
        <taxon>Cryptosporangium</taxon>
    </lineage>
</organism>
<reference evidence="7 8" key="1">
    <citation type="submission" date="2019-07" db="EMBL/GenBank/DDBJ databases">
        <title>Cryptosporangium phraense sp. nov., isolated from plant litter.</title>
        <authorList>
            <person name="Suriyachadkun C."/>
        </authorList>
    </citation>
    <scope>NUCLEOTIDE SEQUENCE [LARGE SCALE GENOMIC DNA]</scope>
    <source>
        <strain evidence="7 8">A-T 5661</strain>
    </source>
</reference>
<feature type="region of interest" description="Disordered" evidence="4">
    <location>
        <begin position="347"/>
        <end position="372"/>
    </location>
</feature>
<evidence type="ECO:0000256" key="1">
    <source>
        <dbReference type="ARBA" id="ARBA00007870"/>
    </source>
</evidence>